<dbReference type="SUPFAM" id="SSF53448">
    <property type="entry name" value="Nucleotide-diphospho-sugar transferases"/>
    <property type="match status" value="1"/>
</dbReference>
<dbReference type="GO" id="GO:0016740">
    <property type="term" value="F:transferase activity"/>
    <property type="evidence" value="ECO:0007669"/>
    <property type="project" value="UniProtKB-KW"/>
</dbReference>
<dbReference type="PANTHER" id="PTHR43630:SF2">
    <property type="entry name" value="GLYCOSYLTRANSFERASE"/>
    <property type="match status" value="1"/>
</dbReference>
<dbReference type="Proteomes" id="UP000034135">
    <property type="component" value="Unassembled WGS sequence"/>
</dbReference>
<dbReference type="PANTHER" id="PTHR43630">
    <property type="entry name" value="POLY-BETA-1,6-N-ACETYL-D-GLUCOSAMINE SYNTHASE"/>
    <property type="match status" value="1"/>
</dbReference>
<dbReference type="AlphaFoldDB" id="A0A0G1AVL8"/>
<evidence type="ECO:0000259" key="1">
    <source>
        <dbReference type="Pfam" id="PF00535"/>
    </source>
</evidence>
<dbReference type="InterPro" id="IPR029044">
    <property type="entry name" value="Nucleotide-diphossugar_trans"/>
</dbReference>
<accession>A0A0G1AVL8</accession>
<dbReference type="EMBL" id="LCEB01000014">
    <property type="protein sequence ID" value="KKS65024.1"/>
    <property type="molecule type" value="Genomic_DNA"/>
</dbReference>
<dbReference type="Gene3D" id="3.90.550.10">
    <property type="entry name" value="Spore Coat Polysaccharide Biosynthesis Protein SpsA, Chain A"/>
    <property type="match status" value="1"/>
</dbReference>
<sequence>MLSVIVITKNEEARIKACLESVKWADEIIVVDNGSTDLTLEIAKKYTNKIIDFKGSDFAGLRNKAMEEVSGDWVFYVDADERVLQPLKEEIENIIQKTEKSAFAVSRRNIIFGTEQKYGPFWPDWVIRLFKKSEFESWVGEVHEYGKFRGELGYTKNSFLHLTHRNVDQIILKSLDWSKIDAKLRLEAGHPKMSGWRFLRILISEIFNQGIKRRGFFSGTVGVMDSLLQVFSMVLTYIRLWEMQQEKPREQIYKDLDARLIENNFKA</sequence>
<dbReference type="InterPro" id="IPR001173">
    <property type="entry name" value="Glyco_trans_2-like"/>
</dbReference>
<dbReference type="Pfam" id="PF00535">
    <property type="entry name" value="Glycos_transf_2"/>
    <property type="match status" value="1"/>
</dbReference>
<evidence type="ECO:0000313" key="2">
    <source>
        <dbReference type="EMBL" id="KKS65024.1"/>
    </source>
</evidence>
<proteinExistence type="predicted"/>
<gene>
    <name evidence="2" type="ORF">UV33_C0014G0001</name>
</gene>
<feature type="domain" description="Glycosyltransferase 2-like" evidence="1">
    <location>
        <begin position="3"/>
        <end position="123"/>
    </location>
</feature>
<reference evidence="2 3" key="1">
    <citation type="journal article" date="2015" name="Nature">
        <title>rRNA introns, odd ribosomes, and small enigmatic genomes across a large radiation of phyla.</title>
        <authorList>
            <person name="Brown C.T."/>
            <person name="Hug L.A."/>
            <person name="Thomas B.C."/>
            <person name="Sharon I."/>
            <person name="Castelle C.J."/>
            <person name="Singh A."/>
            <person name="Wilkins M.J."/>
            <person name="Williams K.H."/>
            <person name="Banfield J.F."/>
        </authorList>
    </citation>
    <scope>NUCLEOTIDE SEQUENCE [LARGE SCALE GENOMIC DNA]</scope>
</reference>
<keyword evidence="2" id="KW-0808">Transferase</keyword>
<dbReference type="PATRIC" id="fig|1618420.3.peg.176"/>
<name>A0A0G1AVL8_9BACT</name>
<protein>
    <submittedName>
        <fullName evidence="2">Glycosyl transferase family 2</fullName>
    </submittedName>
</protein>
<comment type="caution">
    <text evidence="2">The sequence shown here is derived from an EMBL/GenBank/DDBJ whole genome shotgun (WGS) entry which is preliminary data.</text>
</comment>
<organism evidence="2 3">
    <name type="scientific">Candidatus Daviesbacteria bacterium GW2011_GWA1_42_6</name>
    <dbReference type="NCBI Taxonomy" id="1618420"/>
    <lineage>
        <taxon>Bacteria</taxon>
        <taxon>Candidatus Daviesiibacteriota</taxon>
    </lineage>
</organism>
<evidence type="ECO:0000313" key="3">
    <source>
        <dbReference type="Proteomes" id="UP000034135"/>
    </source>
</evidence>
<dbReference type="CDD" id="cd02511">
    <property type="entry name" value="Beta4Glucosyltransferase"/>
    <property type="match status" value="1"/>
</dbReference>